<evidence type="ECO:0000313" key="1">
    <source>
        <dbReference type="EMBL" id="USA62508.1"/>
    </source>
</evidence>
<dbReference type="Proteomes" id="UP001056619">
    <property type="component" value="Chromosome"/>
</dbReference>
<evidence type="ECO:0000313" key="2">
    <source>
        <dbReference type="Proteomes" id="UP001056619"/>
    </source>
</evidence>
<organism evidence="1 2">
    <name type="scientific">Qipengyuania citrea</name>
    <dbReference type="NCBI Taxonomy" id="225971"/>
    <lineage>
        <taxon>Bacteria</taxon>
        <taxon>Pseudomonadati</taxon>
        <taxon>Pseudomonadota</taxon>
        <taxon>Alphaproteobacteria</taxon>
        <taxon>Sphingomonadales</taxon>
        <taxon>Erythrobacteraceae</taxon>
        <taxon>Qipengyuania</taxon>
    </lineage>
</organism>
<keyword evidence="2" id="KW-1185">Reference proteome</keyword>
<name>A0ABY4U8W0_9SPHN</name>
<dbReference type="RefSeq" id="WP_301642837.1">
    <property type="nucleotide sequence ID" value="NZ_CP098494.1"/>
</dbReference>
<sequence>MKRPMRGAITCNKLAPTLSPGDMGDAVKPSTVLVLNITKLRLRGCRNG</sequence>
<accession>A0ABY4U8W0</accession>
<proteinExistence type="predicted"/>
<gene>
    <name evidence="1" type="ORF">NCF85_05930</name>
</gene>
<protein>
    <submittedName>
        <fullName evidence="1">Uncharacterized protein</fullName>
    </submittedName>
</protein>
<dbReference type="EMBL" id="CP098494">
    <property type="protein sequence ID" value="USA62508.1"/>
    <property type="molecule type" value="Genomic_DNA"/>
</dbReference>
<reference evidence="1 2" key="1">
    <citation type="submission" date="2022-06" db="EMBL/GenBank/DDBJ databases">
        <authorList>
            <person name="Liu G."/>
        </authorList>
    </citation>
    <scope>NUCLEOTIDE SEQUENCE [LARGE SCALE GENOMIC DNA]</scope>
    <source>
        <strain evidence="1 2">E4</strain>
    </source>
</reference>